<dbReference type="AlphaFoldDB" id="A0A5M6CUD2"/>
<organism evidence="2 3">
    <name type="scientific">Taibaiella lutea</name>
    <dbReference type="NCBI Taxonomy" id="2608001"/>
    <lineage>
        <taxon>Bacteria</taxon>
        <taxon>Pseudomonadati</taxon>
        <taxon>Bacteroidota</taxon>
        <taxon>Chitinophagia</taxon>
        <taxon>Chitinophagales</taxon>
        <taxon>Chitinophagaceae</taxon>
        <taxon>Taibaiella</taxon>
    </lineage>
</organism>
<keyword evidence="1" id="KW-0732">Signal</keyword>
<dbReference type="RefSeq" id="WP_150031376.1">
    <property type="nucleotide sequence ID" value="NZ_VWSH01000001.1"/>
</dbReference>
<evidence type="ECO:0000313" key="2">
    <source>
        <dbReference type="EMBL" id="KAA5536799.1"/>
    </source>
</evidence>
<evidence type="ECO:0000256" key="1">
    <source>
        <dbReference type="SAM" id="SignalP"/>
    </source>
</evidence>
<proteinExistence type="predicted"/>
<dbReference type="Proteomes" id="UP000323632">
    <property type="component" value="Unassembled WGS sequence"/>
</dbReference>
<dbReference type="EMBL" id="VWSH01000001">
    <property type="protein sequence ID" value="KAA5536799.1"/>
    <property type="molecule type" value="Genomic_DNA"/>
</dbReference>
<protein>
    <recommendedName>
        <fullName evidence="4">RHS repeat protein</fullName>
    </recommendedName>
</protein>
<keyword evidence="3" id="KW-1185">Reference proteome</keyword>
<gene>
    <name evidence="2" type="ORF">F0919_03775</name>
</gene>
<name>A0A5M6CUD2_9BACT</name>
<evidence type="ECO:0000313" key="3">
    <source>
        <dbReference type="Proteomes" id="UP000323632"/>
    </source>
</evidence>
<accession>A0A5M6CUD2</accession>
<feature type="chain" id="PRO_5024335449" description="RHS repeat protein" evidence="1">
    <location>
        <begin position="28"/>
        <end position="324"/>
    </location>
</feature>
<comment type="caution">
    <text evidence="2">The sequence shown here is derived from an EMBL/GenBank/DDBJ whole genome shotgun (WGS) entry which is preliminary data.</text>
</comment>
<feature type="signal peptide" evidence="1">
    <location>
        <begin position="1"/>
        <end position="27"/>
    </location>
</feature>
<sequence length="324" mass="37847">MSINTLQTEKAFVLVLLFLSITNAVNAQTKVKSDLDYRDLKGPVKKIRSHIYDISDSTGKQEKVWVYSETELFNKAGNYIYDKDVQAKTYFNDSTHYTYDSLQNLVVEEVFEEHNVLEKRVVSTYNQNRQTLTEMQLEYDVDDDSGQITDTFIHTDRYTYNDLNLTDEIWRSALQSDGTIGPYRLYIKNVYEDSGRICYQYEYRSSENPAVADTSYTRKNNAGQVVKSYNSQTSFLDFYDSLGRIIKLSSLMLRTDSVYNHIVFTYDKWGNKNSTTTYDNSGKIIGAMSTSTFYDIDRRGNWRKVKGYRGGKLTYYCERKIEYY</sequence>
<evidence type="ECO:0008006" key="4">
    <source>
        <dbReference type="Google" id="ProtNLM"/>
    </source>
</evidence>
<reference evidence="2 3" key="1">
    <citation type="submission" date="2019-09" db="EMBL/GenBank/DDBJ databases">
        <title>Genome sequence and assembly of Taibaiella sp.</title>
        <authorList>
            <person name="Chhetri G."/>
        </authorList>
    </citation>
    <scope>NUCLEOTIDE SEQUENCE [LARGE SCALE GENOMIC DNA]</scope>
    <source>
        <strain evidence="2 3">KVB11</strain>
    </source>
</reference>